<organism evidence="1">
    <name type="scientific">Brassica napus</name>
    <name type="common">Rape</name>
    <dbReference type="NCBI Taxonomy" id="3708"/>
    <lineage>
        <taxon>Eukaryota</taxon>
        <taxon>Viridiplantae</taxon>
        <taxon>Streptophyta</taxon>
        <taxon>Embryophyta</taxon>
        <taxon>Tracheophyta</taxon>
        <taxon>Spermatophyta</taxon>
        <taxon>Magnoliopsida</taxon>
        <taxon>eudicotyledons</taxon>
        <taxon>Gunneridae</taxon>
        <taxon>Pentapetalae</taxon>
        <taxon>rosids</taxon>
        <taxon>malvids</taxon>
        <taxon>Brassicales</taxon>
        <taxon>Brassicaceae</taxon>
        <taxon>Brassiceae</taxon>
        <taxon>Brassica</taxon>
    </lineage>
</organism>
<feature type="non-terminal residue" evidence="1">
    <location>
        <position position="44"/>
    </location>
</feature>
<protein>
    <submittedName>
        <fullName evidence="1">(rape) hypothetical protein</fullName>
    </submittedName>
</protein>
<accession>A0A816L9V9</accession>
<dbReference type="EMBL" id="HG994369">
    <property type="protein sequence ID" value="CAF1933621.1"/>
    <property type="molecule type" value="Genomic_DNA"/>
</dbReference>
<dbReference type="Proteomes" id="UP001295469">
    <property type="component" value="Chromosome C05"/>
</dbReference>
<proteinExistence type="predicted"/>
<sequence>MSSGADETGETPHLQFPPRMFVVGDEPLGIRVTSYHKPSAITKI</sequence>
<dbReference type="AlphaFoldDB" id="A0A816L9V9"/>
<gene>
    <name evidence="1" type="ORF">DARMORV10_C05P48920.1</name>
</gene>
<name>A0A816L9V9_BRANA</name>
<evidence type="ECO:0000313" key="1">
    <source>
        <dbReference type="EMBL" id="CAF1933621.1"/>
    </source>
</evidence>
<reference evidence="1" key="1">
    <citation type="submission" date="2021-01" db="EMBL/GenBank/DDBJ databases">
        <authorList>
            <consortium name="Genoscope - CEA"/>
            <person name="William W."/>
        </authorList>
    </citation>
    <scope>NUCLEOTIDE SEQUENCE</scope>
</reference>